<dbReference type="OMA" id="IMECVFT"/>
<dbReference type="eggNOG" id="ENOG502SJ1D">
    <property type="taxonomic scope" value="Eukaryota"/>
</dbReference>
<evidence type="ECO:0000256" key="1">
    <source>
        <dbReference type="SAM" id="MobiDB-lite"/>
    </source>
</evidence>
<feature type="compositionally biased region" description="Polar residues" evidence="1">
    <location>
        <begin position="137"/>
        <end position="155"/>
    </location>
</feature>
<organism evidence="2 3">
    <name type="scientific">Phytophthora ramorum</name>
    <name type="common">Sudden oak death agent</name>
    <dbReference type="NCBI Taxonomy" id="164328"/>
    <lineage>
        <taxon>Eukaryota</taxon>
        <taxon>Sar</taxon>
        <taxon>Stramenopiles</taxon>
        <taxon>Oomycota</taxon>
        <taxon>Peronosporomycetes</taxon>
        <taxon>Peronosporales</taxon>
        <taxon>Peronosporaceae</taxon>
        <taxon>Phytophthora</taxon>
    </lineage>
</organism>
<evidence type="ECO:0008006" key="4">
    <source>
        <dbReference type="Google" id="ProtNLM"/>
    </source>
</evidence>
<reference evidence="3" key="1">
    <citation type="journal article" date="2006" name="Science">
        <title>Phytophthora genome sequences uncover evolutionary origins and mechanisms of pathogenesis.</title>
        <authorList>
            <person name="Tyler B.M."/>
            <person name="Tripathy S."/>
            <person name="Zhang X."/>
            <person name="Dehal P."/>
            <person name="Jiang R.H."/>
            <person name="Aerts A."/>
            <person name="Arredondo F.D."/>
            <person name="Baxter L."/>
            <person name="Bensasson D."/>
            <person name="Beynon J.L."/>
            <person name="Chapman J."/>
            <person name="Damasceno C.M."/>
            <person name="Dorrance A.E."/>
            <person name="Dou D."/>
            <person name="Dickerman A.W."/>
            <person name="Dubchak I.L."/>
            <person name="Garbelotto M."/>
            <person name="Gijzen M."/>
            <person name="Gordon S.G."/>
            <person name="Govers F."/>
            <person name="Grunwald N.J."/>
            <person name="Huang W."/>
            <person name="Ivors K.L."/>
            <person name="Jones R.W."/>
            <person name="Kamoun S."/>
            <person name="Krampis K."/>
            <person name="Lamour K.H."/>
            <person name="Lee M.K."/>
            <person name="McDonald W.H."/>
            <person name="Medina M."/>
            <person name="Meijer H.J."/>
            <person name="Nordberg E.K."/>
            <person name="Maclean D.J."/>
            <person name="Ospina-Giraldo M.D."/>
            <person name="Morris P.F."/>
            <person name="Phuntumart V."/>
            <person name="Putnam N.H."/>
            <person name="Rash S."/>
            <person name="Rose J.K."/>
            <person name="Sakihama Y."/>
            <person name="Salamov A.A."/>
            <person name="Savidor A."/>
            <person name="Scheuring C.F."/>
            <person name="Smith B.M."/>
            <person name="Sobral B.W."/>
            <person name="Terry A."/>
            <person name="Torto-Alalibo T.A."/>
            <person name="Win J."/>
            <person name="Xu Z."/>
            <person name="Zhang H."/>
            <person name="Grigoriev I.V."/>
            <person name="Rokhsar D.S."/>
            <person name="Boore J.L."/>
        </authorList>
    </citation>
    <scope>NUCLEOTIDE SEQUENCE [LARGE SCALE GENOMIC DNA]</scope>
    <source>
        <strain evidence="3">Pr102</strain>
    </source>
</reference>
<feature type="compositionally biased region" description="Basic and acidic residues" evidence="1">
    <location>
        <begin position="158"/>
        <end position="169"/>
    </location>
</feature>
<feature type="region of interest" description="Disordered" evidence="1">
    <location>
        <begin position="1"/>
        <end position="22"/>
    </location>
</feature>
<dbReference type="CDD" id="cd14686">
    <property type="entry name" value="bZIP"/>
    <property type="match status" value="1"/>
</dbReference>
<feature type="region of interest" description="Disordered" evidence="1">
    <location>
        <begin position="137"/>
        <end position="177"/>
    </location>
</feature>
<reference evidence="2" key="2">
    <citation type="submission" date="2015-06" db="UniProtKB">
        <authorList>
            <consortium name="EnsemblProtists"/>
        </authorList>
    </citation>
    <scope>IDENTIFICATION</scope>
    <source>
        <strain evidence="2">Pr102</strain>
    </source>
</reference>
<dbReference type="VEuPathDB" id="FungiDB:KRP22_10263"/>
<dbReference type="EnsemblProtists" id="Phyra78063">
    <property type="protein sequence ID" value="Phyra78063"/>
    <property type="gene ID" value="Phyra78063"/>
</dbReference>
<name>H3GNA1_PHYRM</name>
<dbReference type="InParanoid" id="H3GNA1"/>
<dbReference type="AlphaFoldDB" id="H3GNA1"/>
<evidence type="ECO:0000313" key="3">
    <source>
        <dbReference type="Proteomes" id="UP000005238"/>
    </source>
</evidence>
<proteinExistence type="predicted"/>
<dbReference type="VEuPathDB" id="FungiDB:KRP23_152"/>
<dbReference type="HOGENOM" id="CLU_033770_0_0_1"/>
<keyword evidence="3" id="KW-1185">Reference proteome</keyword>
<protein>
    <recommendedName>
        <fullName evidence="4">BZIP domain-containing protein</fullName>
    </recommendedName>
</protein>
<accession>H3GNA1</accession>
<feature type="region of interest" description="Disordered" evidence="1">
    <location>
        <begin position="445"/>
        <end position="467"/>
    </location>
</feature>
<evidence type="ECO:0000313" key="2">
    <source>
        <dbReference type="EnsemblProtists" id="Phyra78063"/>
    </source>
</evidence>
<dbReference type="Proteomes" id="UP000005238">
    <property type="component" value="Unassembled WGS sequence"/>
</dbReference>
<sequence length="573" mass="63525">MRREPKPPAGLDGASASDDWRSGAADVLDSFDDVMWDELRALSPSQFEAPFESRVTPIDAVRGAIQSPSLQVNLLHSGTVTPVRGEDHESSTPLAGGGGSFGFSLNTAQMNAVWAATQPGAAIANFEQKVSASTWPVSPTQSLCGTSASDTSPSNAADVRRQKNREGMRRARQKQRKELDNMRITAARLEQQYTELSLQSSSSERVTCVIAAPQTMTSDYTQAVELCKRLGAENLYLKAELQQQAAWRLNLTRIMQSRLEVNGPRWAQQFQQPALGGEEVLRMQLDKMDAFEAAEEFGFHALSDLDLTHVILTNRRTIARVQSQLLIPSSSDSDFGARTRRMQTFGWEMVQRVHGDIMECVFTKRFYGLNVAELMQKTWANDMRLGEYKKVKGETCRLQVLQQVNPNAFVVARDVMSPTEDISTFRSVYVRFLIETSKRIPASRAASASTGIDASAPSTPPQYADSDSDCEELMLEAAGYVLGTQSIDTDYSRNPRPEDIRNKVAWAHIALSIEFLNVVNPATGGQYQELRWSGRTDYCGPQHAQRNASDMMQGLLRWELLVISPAVNLVAVE</sequence>
<dbReference type="EMBL" id="DS566025">
    <property type="status" value="NOT_ANNOTATED_CDS"/>
    <property type="molecule type" value="Genomic_DNA"/>
</dbReference>